<protein>
    <submittedName>
        <fullName evidence="2">Glycosyltransferase</fullName>
    </submittedName>
</protein>
<evidence type="ECO:0000313" key="2">
    <source>
        <dbReference type="EMBL" id="MDM1552254.1"/>
    </source>
</evidence>
<gene>
    <name evidence="2" type="ORF">HX095_13640</name>
</gene>
<dbReference type="CDD" id="cd06433">
    <property type="entry name" value="GT_2_WfgS_like"/>
    <property type="match status" value="1"/>
</dbReference>
<reference evidence="2" key="2">
    <citation type="journal article" date="2022" name="Sci. Total Environ.">
        <title>Prevalence, transmission, and molecular epidemiology of tet(X)-positive bacteria among humans, animals, and environmental niches in China: An epidemiological, and genomic-based study.</title>
        <authorList>
            <person name="Dong N."/>
            <person name="Zeng Y."/>
            <person name="Cai C."/>
            <person name="Sun C."/>
            <person name="Lu J."/>
            <person name="Liu C."/>
            <person name="Zhou H."/>
            <person name="Sun Q."/>
            <person name="Shu L."/>
            <person name="Wang H."/>
            <person name="Wang Y."/>
            <person name="Wang S."/>
            <person name="Wu C."/>
            <person name="Chan E.W."/>
            <person name="Chen G."/>
            <person name="Shen Z."/>
            <person name="Chen S."/>
            <person name="Zhang R."/>
        </authorList>
    </citation>
    <scope>NUCLEOTIDE SEQUENCE</scope>
    <source>
        <strain evidence="2">210</strain>
    </source>
</reference>
<proteinExistence type="predicted"/>
<dbReference type="PANTHER" id="PTHR22916:SF67">
    <property type="entry name" value="COLANIC ACID BIOSYNTHESIS GLYCOSYL TRANSFERASE WCAE-RELATED"/>
    <property type="match status" value="1"/>
</dbReference>
<reference evidence="2" key="1">
    <citation type="submission" date="2020-06" db="EMBL/GenBank/DDBJ databases">
        <authorList>
            <person name="Dong N."/>
        </authorList>
    </citation>
    <scope>NUCLEOTIDE SEQUENCE</scope>
    <source>
        <strain evidence="2">210</strain>
    </source>
</reference>
<organism evidence="2 3">
    <name type="scientific">Empedobacter falsenii</name>
    <dbReference type="NCBI Taxonomy" id="343874"/>
    <lineage>
        <taxon>Bacteria</taxon>
        <taxon>Pseudomonadati</taxon>
        <taxon>Bacteroidota</taxon>
        <taxon>Flavobacteriia</taxon>
        <taxon>Flavobacteriales</taxon>
        <taxon>Weeksellaceae</taxon>
        <taxon>Empedobacter</taxon>
    </lineage>
</organism>
<dbReference type="GO" id="GO:0016758">
    <property type="term" value="F:hexosyltransferase activity"/>
    <property type="evidence" value="ECO:0007669"/>
    <property type="project" value="UniProtKB-ARBA"/>
</dbReference>
<dbReference type="Pfam" id="PF00535">
    <property type="entry name" value="Glycos_transf_2"/>
    <property type="match status" value="1"/>
</dbReference>
<dbReference type="Proteomes" id="UP001173578">
    <property type="component" value="Unassembled WGS sequence"/>
</dbReference>
<dbReference type="Gene3D" id="3.90.550.10">
    <property type="entry name" value="Spore Coat Polysaccharide Biosynthesis Protein SpsA, Chain A"/>
    <property type="match status" value="1"/>
</dbReference>
<sequence>MKISIITVCFNSSSTIEETFKSVQNQSYKNIEYIVIDGGSNDGTLDLIKSYQKNITFWKSEKDKGLYDAINKGIELATGDYIGILNSDDTFFNNDTIKNVADCLNKLTNIDAIIGDIVQHKNKKIIRKYSSKNWKPEKLKVGFMPPHPSIFIKRKLFKELGNYSLGYKIGADYELIIRYFLKNNISYKYSGITTTSMAVGGASSSGIKSYNKITKEVKKAFEQNDILYSHNRVKYRFFWKLFDFINRKIL</sequence>
<accession>A0AAW7DM68</accession>
<name>A0AAW7DM68_9FLAO</name>
<comment type="caution">
    <text evidence="2">The sequence shown here is derived from an EMBL/GenBank/DDBJ whole genome shotgun (WGS) entry which is preliminary data.</text>
</comment>
<dbReference type="PANTHER" id="PTHR22916">
    <property type="entry name" value="GLYCOSYLTRANSFERASE"/>
    <property type="match status" value="1"/>
</dbReference>
<dbReference type="RefSeq" id="WP_286486672.1">
    <property type="nucleotide sequence ID" value="NZ_JACALR010000006.1"/>
</dbReference>
<dbReference type="EMBL" id="JACALR010000006">
    <property type="protein sequence ID" value="MDM1552254.1"/>
    <property type="molecule type" value="Genomic_DNA"/>
</dbReference>
<evidence type="ECO:0000259" key="1">
    <source>
        <dbReference type="Pfam" id="PF00535"/>
    </source>
</evidence>
<dbReference type="SUPFAM" id="SSF53448">
    <property type="entry name" value="Nucleotide-diphospho-sugar transferases"/>
    <property type="match status" value="1"/>
</dbReference>
<dbReference type="AlphaFoldDB" id="A0AAW7DM68"/>
<dbReference type="InterPro" id="IPR001173">
    <property type="entry name" value="Glyco_trans_2-like"/>
</dbReference>
<feature type="domain" description="Glycosyltransferase 2-like" evidence="1">
    <location>
        <begin position="4"/>
        <end position="146"/>
    </location>
</feature>
<evidence type="ECO:0000313" key="3">
    <source>
        <dbReference type="Proteomes" id="UP001173578"/>
    </source>
</evidence>
<dbReference type="InterPro" id="IPR029044">
    <property type="entry name" value="Nucleotide-diphossugar_trans"/>
</dbReference>